<organism evidence="1 2">
    <name type="scientific">Leucobacter chromiireducens subsp. solipictus</name>
    <dbReference type="NCBI Taxonomy" id="398235"/>
    <lineage>
        <taxon>Bacteria</taxon>
        <taxon>Bacillati</taxon>
        <taxon>Actinomycetota</taxon>
        <taxon>Actinomycetes</taxon>
        <taxon>Micrococcales</taxon>
        <taxon>Microbacteriaceae</taxon>
        <taxon>Leucobacter</taxon>
    </lineage>
</organism>
<evidence type="ECO:0000313" key="2">
    <source>
        <dbReference type="Proteomes" id="UP001645859"/>
    </source>
</evidence>
<name>A0ABS1SBV5_9MICO</name>
<evidence type="ECO:0008006" key="3">
    <source>
        <dbReference type="Google" id="ProtNLM"/>
    </source>
</evidence>
<dbReference type="Gene3D" id="3.40.50.720">
    <property type="entry name" value="NAD(P)-binding Rossmann-like Domain"/>
    <property type="match status" value="1"/>
</dbReference>
<dbReference type="RefSeq" id="WP_202343269.1">
    <property type="nucleotide sequence ID" value="NZ_BAAAPI010000016.1"/>
</dbReference>
<accession>A0ABS1SBV5</accession>
<gene>
    <name evidence="1" type="ORF">D3230_01725</name>
</gene>
<proteinExistence type="predicted"/>
<evidence type="ECO:0000313" key="1">
    <source>
        <dbReference type="EMBL" id="MBL3678023.1"/>
    </source>
</evidence>
<protein>
    <recommendedName>
        <fullName evidence="3">Bacteriocin biosynthesis cyclodehydratase domain-containing protein</fullName>
    </recommendedName>
</protein>
<sequence>MTLLRIRRDLPLGWEDPDTLRLGFERAVARIRDPSPGQQRLLGRFRTGVRSEDLPGQTRAAGATPREARALLAAIAPALAPGIDPAPGPAAVPRPRVFLSDDARPVPGLAPALTAAGTCVEADSVGSCDVVLHVERFLEPLERAQRWLRADLPHLLLRFSDTRLSVGPLVIPPGRPCHTCASLQAIERDPGLPVLAAQLIGARPASETSLVGAVAGVAAATAIEAWRTAGVSEPATAPSADLGERLVYPIARGRVAGPPRSVPVSPHPECACGALG</sequence>
<dbReference type="Proteomes" id="UP001645859">
    <property type="component" value="Unassembled WGS sequence"/>
</dbReference>
<reference evidence="1 2" key="1">
    <citation type="submission" date="2018-09" db="EMBL/GenBank/DDBJ databases">
        <title>Comparative genomics of Leucobacter spp.</title>
        <authorList>
            <person name="Reis A.C."/>
            <person name="Kolvenbach B.A."/>
            <person name="Corvini P.F.X."/>
            <person name="Nunes O.C."/>
        </authorList>
    </citation>
    <scope>NUCLEOTIDE SEQUENCE [LARGE SCALE GENOMIC DNA]</scope>
    <source>
        <strain evidence="1 2">TAN 31504</strain>
    </source>
</reference>
<keyword evidence="2" id="KW-1185">Reference proteome</keyword>
<dbReference type="EMBL" id="QYAC01000001">
    <property type="protein sequence ID" value="MBL3678023.1"/>
    <property type="molecule type" value="Genomic_DNA"/>
</dbReference>
<comment type="caution">
    <text evidence="1">The sequence shown here is derived from an EMBL/GenBank/DDBJ whole genome shotgun (WGS) entry which is preliminary data.</text>
</comment>